<organism evidence="4">
    <name type="scientific">Opuntia streptacantha</name>
    <name type="common">Prickly pear cactus</name>
    <name type="synonym">Opuntia cardona</name>
    <dbReference type="NCBI Taxonomy" id="393608"/>
    <lineage>
        <taxon>Eukaryota</taxon>
        <taxon>Viridiplantae</taxon>
        <taxon>Streptophyta</taxon>
        <taxon>Embryophyta</taxon>
        <taxon>Tracheophyta</taxon>
        <taxon>Spermatophyta</taxon>
        <taxon>Magnoliopsida</taxon>
        <taxon>eudicotyledons</taxon>
        <taxon>Gunneridae</taxon>
        <taxon>Pentapetalae</taxon>
        <taxon>Caryophyllales</taxon>
        <taxon>Cactineae</taxon>
        <taxon>Cactaceae</taxon>
        <taxon>Opuntioideae</taxon>
        <taxon>Opuntia</taxon>
    </lineage>
</organism>
<evidence type="ECO:0000313" key="4">
    <source>
        <dbReference type="EMBL" id="MBA4633803.1"/>
    </source>
</evidence>
<dbReference type="Pfam" id="PF04937">
    <property type="entry name" value="DUF659"/>
    <property type="match status" value="1"/>
</dbReference>
<feature type="compositionally biased region" description="Polar residues" evidence="1">
    <location>
        <begin position="750"/>
        <end position="768"/>
    </location>
</feature>
<sequence>MAPIDPSTDPSKEAYNHGMALDPDNKRVQCCYCGKVVPGFSRLQQHLGAIQGNVTECLDVPAEVKTFFGECLLSAKVGRLVKEVGGLWHSGPPLKRTCTSNAKANGMAPEQTTTSQNGQARDQKPGLGEAMSSTSSSAKKLTCNSKASTASQSAHFGNCTFNAKANGVGPKKVMGCSNGHGKSHKPSLGNFTARSSLKRSACNSNETLASQGACSGKEGQDPSSIMAKRCIGRFFFENGIDLSAVTSHSFHSMMEISLKSGEDKYSVPSIAELRGWILDDELNEMQNYVNEIQLSWPRTGCSILLDGWTDDLGRNLINVIVECPEGPVYLRSEDVSPSTKGADALQQLLEAVLEEVGIQNVVQIVAHTSSDSLEALSEQLIKKYRSLFWTVSPGHCMSLMLDKIAAISSIKLTLDKAKTITRFIYGHDTVLNLLRRHIRSQDLVKASKIKAAAPFLTLENFLLERSNLELMFISSEWLNSVCASSAEGKMVANIVCDSSFWDGVIVAVKASIPLIKAISLINGDGEPNMGFIYETMDQVKETISTEFRGKKSHYAPYWKIIDDIWNTILHSPLHAAGYFLNPRLHYAEDFYSDTEVAGGLLITIVRMAKDQRVQDLISQQLNVYGGCKGDFKVGTANNSHHSLSPAAWWSCFGGHCPELQRMAFKILSQTCKGAESYGLRRDVAEKFLSSRRNFKEQRRLCDLTYIHYNLHLKQFKMGAKFDISSHEGDSMDDWIMDELYRSRAAKSETGYPSKSTILGESSCGAQQKTEPKGET</sequence>
<dbReference type="InterPro" id="IPR008906">
    <property type="entry name" value="HATC_C_dom"/>
</dbReference>
<evidence type="ECO:0000259" key="3">
    <source>
        <dbReference type="Pfam" id="PF05699"/>
    </source>
</evidence>
<reference evidence="4" key="1">
    <citation type="journal article" date="2013" name="J. Plant Res.">
        <title>Effect of fungi and light on seed germination of three Opuntia species from semiarid lands of central Mexico.</title>
        <authorList>
            <person name="Delgado-Sanchez P."/>
            <person name="Jimenez-Bremont J.F."/>
            <person name="Guerrero-Gonzalez Mde L."/>
            <person name="Flores J."/>
        </authorList>
    </citation>
    <scope>NUCLEOTIDE SEQUENCE</scope>
    <source>
        <tissue evidence="4">Cladode</tissue>
    </source>
</reference>
<feature type="region of interest" description="Disordered" evidence="1">
    <location>
        <begin position="98"/>
        <end position="135"/>
    </location>
</feature>
<dbReference type="PANTHER" id="PTHR32166">
    <property type="entry name" value="OSJNBA0013A04.12 PROTEIN"/>
    <property type="match status" value="1"/>
</dbReference>
<evidence type="ECO:0000256" key="1">
    <source>
        <dbReference type="SAM" id="MobiDB-lite"/>
    </source>
</evidence>
<feature type="domain" description="DUF659" evidence="2">
    <location>
        <begin position="268"/>
        <end position="420"/>
    </location>
</feature>
<dbReference type="AlphaFoldDB" id="A0A7C9D7V9"/>
<dbReference type="Pfam" id="PF05699">
    <property type="entry name" value="Dimer_Tnp_hAT"/>
    <property type="match status" value="1"/>
</dbReference>
<dbReference type="InterPro" id="IPR007021">
    <property type="entry name" value="DUF659"/>
</dbReference>
<dbReference type="InterPro" id="IPR012337">
    <property type="entry name" value="RNaseH-like_sf"/>
</dbReference>
<feature type="domain" description="HAT C-terminal dimerisation" evidence="3">
    <location>
        <begin position="642"/>
        <end position="710"/>
    </location>
</feature>
<dbReference type="PANTHER" id="PTHR32166:SF63">
    <property type="entry name" value="HAT TRANSPOSON SUPERFAMILY PROTEIN"/>
    <property type="match status" value="1"/>
</dbReference>
<feature type="compositionally biased region" description="Polar residues" evidence="1">
    <location>
        <begin position="110"/>
        <end position="120"/>
    </location>
</feature>
<accession>A0A7C9D7V9</accession>
<proteinExistence type="predicted"/>
<evidence type="ECO:0000259" key="2">
    <source>
        <dbReference type="Pfam" id="PF04937"/>
    </source>
</evidence>
<name>A0A7C9D7V9_OPUST</name>
<dbReference type="SUPFAM" id="SSF53098">
    <property type="entry name" value="Ribonuclease H-like"/>
    <property type="match status" value="1"/>
</dbReference>
<dbReference type="GO" id="GO:0046983">
    <property type="term" value="F:protein dimerization activity"/>
    <property type="evidence" value="ECO:0007669"/>
    <property type="project" value="InterPro"/>
</dbReference>
<reference evidence="4" key="2">
    <citation type="submission" date="2020-07" db="EMBL/GenBank/DDBJ databases">
        <authorList>
            <person name="Vera ALvarez R."/>
            <person name="Arias-Moreno D.M."/>
            <person name="Jimenez-Jacinto V."/>
            <person name="Jimenez-Bremont J.F."/>
            <person name="Swaminathan K."/>
            <person name="Moose S.P."/>
            <person name="Guerrero-Gonzalez M.L."/>
            <person name="Marino-Ramirez L."/>
            <person name="Landsman D."/>
            <person name="Rodriguez-Kessler M."/>
            <person name="Delgado-Sanchez P."/>
        </authorList>
    </citation>
    <scope>NUCLEOTIDE SEQUENCE</scope>
    <source>
        <tissue evidence="4">Cladode</tissue>
    </source>
</reference>
<protein>
    <recommendedName>
        <fullName evidence="5">DUF659 domain-containing protein</fullName>
    </recommendedName>
</protein>
<dbReference type="EMBL" id="GISG01088459">
    <property type="protein sequence ID" value="MBA4633803.1"/>
    <property type="molecule type" value="Transcribed_RNA"/>
</dbReference>
<feature type="region of interest" description="Disordered" evidence="1">
    <location>
        <begin position="746"/>
        <end position="775"/>
    </location>
</feature>
<evidence type="ECO:0008006" key="5">
    <source>
        <dbReference type="Google" id="ProtNLM"/>
    </source>
</evidence>